<evidence type="ECO:0000256" key="1">
    <source>
        <dbReference type="SAM" id="MobiDB-lite"/>
    </source>
</evidence>
<organism evidence="3 4">
    <name type="scientific">Cereibacter sphaeroides</name>
    <name type="common">Rhodobacter sphaeroides</name>
    <dbReference type="NCBI Taxonomy" id="1063"/>
    <lineage>
        <taxon>Bacteria</taxon>
        <taxon>Pseudomonadati</taxon>
        <taxon>Pseudomonadota</taxon>
        <taxon>Alphaproteobacteria</taxon>
        <taxon>Rhodobacterales</taxon>
        <taxon>Paracoccaceae</taxon>
        <taxon>Cereibacter</taxon>
    </lineage>
</organism>
<evidence type="ECO:0000313" key="4">
    <source>
        <dbReference type="Proteomes" id="UP000248975"/>
    </source>
</evidence>
<feature type="domain" description="Type I restriction enzyme HindI endonuclease subunit-like C-terminal" evidence="2">
    <location>
        <begin position="9"/>
        <end position="88"/>
    </location>
</feature>
<dbReference type="AlphaFoldDB" id="A0A2W5UR02"/>
<dbReference type="InterPro" id="IPR021810">
    <property type="entry name" value="T1RH-like_C"/>
</dbReference>
<name>A0A2W5UR02_CERSP</name>
<comment type="caution">
    <text evidence="3">The sequence shown here is derived from an EMBL/GenBank/DDBJ whole genome shotgun (WGS) entry which is preliminary data.</text>
</comment>
<protein>
    <recommendedName>
        <fullName evidence="2">Type I restriction enzyme HindI endonuclease subunit-like C-terminal domain-containing protein</fullName>
    </recommendedName>
</protein>
<dbReference type="Proteomes" id="UP000248975">
    <property type="component" value="Unassembled WGS sequence"/>
</dbReference>
<feature type="compositionally biased region" description="Polar residues" evidence="1">
    <location>
        <begin position="98"/>
        <end position="112"/>
    </location>
</feature>
<gene>
    <name evidence="3" type="ORF">DI533_06415</name>
</gene>
<feature type="region of interest" description="Disordered" evidence="1">
    <location>
        <begin position="92"/>
        <end position="112"/>
    </location>
</feature>
<evidence type="ECO:0000259" key="2">
    <source>
        <dbReference type="Pfam" id="PF11867"/>
    </source>
</evidence>
<evidence type="ECO:0000313" key="3">
    <source>
        <dbReference type="EMBL" id="PZR00221.1"/>
    </source>
</evidence>
<reference evidence="3 4" key="1">
    <citation type="submission" date="2017-08" db="EMBL/GenBank/DDBJ databases">
        <title>Infants hospitalized years apart are colonized by the same room-sourced microbial strains.</title>
        <authorList>
            <person name="Brooks B."/>
            <person name="Olm M.R."/>
            <person name="Firek B.A."/>
            <person name="Baker R."/>
            <person name="Thomas B.C."/>
            <person name="Morowitz M.J."/>
            <person name="Banfield J.F."/>
        </authorList>
    </citation>
    <scope>NUCLEOTIDE SEQUENCE [LARGE SCALE GENOMIC DNA]</scope>
    <source>
        <strain evidence="3">S2_003_000_R2_11</strain>
    </source>
</reference>
<sequence>MTLDANGKRSGGNTDFAIQQLINSAVASTEVVDILEACDFDRPDIRVQSDEFMLDLQNMQHRNLAVEVLKKLLNSEILARIRTNVVQRPTAPRVRGTRVNTASRLSSSMSVP</sequence>
<dbReference type="EMBL" id="QFQS01000001">
    <property type="protein sequence ID" value="PZR00221.1"/>
    <property type="molecule type" value="Genomic_DNA"/>
</dbReference>
<proteinExistence type="predicted"/>
<accession>A0A2W5UR02</accession>
<dbReference type="Pfam" id="PF11867">
    <property type="entry name" value="T1RH-like_C"/>
    <property type="match status" value="1"/>
</dbReference>